<dbReference type="Proteomes" id="UP001458880">
    <property type="component" value="Unassembled WGS sequence"/>
</dbReference>
<dbReference type="InterPro" id="IPR036427">
    <property type="entry name" value="Bromodomain-like_sf"/>
</dbReference>
<dbReference type="PROSITE" id="PS50016">
    <property type="entry name" value="ZF_PHD_2"/>
    <property type="match status" value="1"/>
</dbReference>
<evidence type="ECO:0000256" key="6">
    <source>
        <dbReference type="ARBA" id="ARBA00023117"/>
    </source>
</evidence>
<evidence type="ECO:0000256" key="7">
    <source>
        <dbReference type="ARBA" id="ARBA00023242"/>
    </source>
</evidence>
<comment type="caution">
    <text evidence="13">The sequence shown here is derived from an EMBL/GenBank/DDBJ whole genome shotgun (WGS) entry which is preliminary data.</text>
</comment>
<dbReference type="Pfam" id="PF00439">
    <property type="entry name" value="Bromodomain"/>
    <property type="match status" value="1"/>
</dbReference>
<evidence type="ECO:0000313" key="13">
    <source>
        <dbReference type="EMBL" id="KAK9747159.1"/>
    </source>
</evidence>
<dbReference type="InterPro" id="IPR011011">
    <property type="entry name" value="Znf_FYVE_PHD"/>
</dbReference>
<evidence type="ECO:0000256" key="1">
    <source>
        <dbReference type="ARBA" id="ARBA00004123"/>
    </source>
</evidence>
<dbReference type="InterPro" id="IPR001965">
    <property type="entry name" value="Znf_PHD"/>
</dbReference>
<dbReference type="InterPro" id="IPR001487">
    <property type="entry name" value="Bromodomain"/>
</dbReference>
<evidence type="ECO:0000256" key="4">
    <source>
        <dbReference type="ARBA" id="ARBA00022833"/>
    </source>
</evidence>
<evidence type="ECO:0000313" key="14">
    <source>
        <dbReference type="Proteomes" id="UP001458880"/>
    </source>
</evidence>
<dbReference type="InterPro" id="IPR019787">
    <property type="entry name" value="Znf_PHD-finger"/>
</dbReference>
<dbReference type="PROSITE" id="PS50014">
    <property type="entry name" value="BROMODOMAIN_2"/>
    <property type="match status" value="1"/>
</dbReference>
<dbReference type="PROSITE" id="PS01359">
    <property type="entry name" value="ZF_PHD_1"/>
    <property type="match status" value="1"/>
</dbReference>
<dbReference type="EMBL" id="JASPKY010000033">
    <property type="protein sequence ID" value="KAK9747159.1"/>
    <property type="molecule type" value="Genomic_DNA"/>
</dbReference>
<keyword evidence="4" id="KW-0862">Zinc</keyword>
<dbReference type="InterPro" id="IPR019786">
    <property type="entry name" value="Zinc_finger_PHD-type_CS"/>
</dbReference>
<evidence type="ECO:0000259" key="11">
    <source>
        <dbReference type="PROSITE" id="PS50014"/>
    </source>
</evidence>
<keyword evidence="3 9" id="KW-0863">Zinc-finger</keyword>
<evidence type="ECO:0000256" key="2">
    <source>
        <dbReference type="ARBA" id="ARBA00022723"/>
    </source>
</evidence>
<comment type="subcellular location">
    <subcellularLocation>
        <location evidence="1">Nucleus</location>
    </subcellularLocation>
</comment>
<proteinExistence type="predicted"/>
<evidence type="ECO:0000256" key="8">
    <source>
        <dbReference type="PROSITE-ProRule" id="PRU00035"/>
    </source>
</evidence>
<feature type="region of interest" description="Disordered" evidence="10">
    <location>
        <begin position="270"/>
        <end position="292"/>
    </location>
</feature>
<keyword evidence="14" id="KW-1185">Reference proteome</keyword>
<protein>
    <submittedName>
        <fullName evidence="13">PHD-finger</fullName>
    </submittedName>
</protein>
<dbReference type="GO" id="GO:0008270">
    <property type="term" value="F:zinc ion binding"/>
    <property type="evidence" value="ECO:0007669"/>
    <property type="project" value="UniProtKB-KW"/>
</dbReference>
<dbReference type="PRINTS" id="PR00503">
    <property type="entry name" value="BROMODOMAIN"/>
</dbReference>
<gene>
    <name evidence="13" type="ORF">QE152_g5544</name>
</gene>
<organism evidence="13 14">
    <name type="scientific">Popillia japonica</name>
    <name type="common">Japanese beetle</name>
    <dbReference type="NCBI Taxonomy" id="7064"/>
    <lineage>
        <taxon>Eukaryota</taxon>
        <taxon>Metazoa</taxon>
        <taxon>Ecdysozoa</taxon>
        <taxon>Arthropoda</taxon>
        <taxon>Hexapoda</taxon>
        <taxon>Insecta</taxon>
        <taxon>Pterygota</taxon>
        <taxon>Neoptera</taxon>
        <taxon>Endopterygota</taxon>
        <taxon>Coleoptera</taxon>
        <taxon>Polyphaga</taxon>
        <taxon>Scarabaeiformia</taxon>
        <taxon>Scarabaeidae</taxon>
        <taxon>Rutelinae</taxon>
        <taxon>Popillia</taxon>
    </lineage>
</organism>
<accession>A0AAW1MMH4</accession>
<keyword evidence="5" id="KW-0175">Coiled coil</keyword>
<dbReference type="GO" id="GO:0005634">
    <property type="term" value="C:nucleus"/>
    <property type="evidence" value="ECO:0007669"/>
    <property type="project" value="UniProtKB-SubCell"/>
</dbReference>
<dbReference type="SUPFAM" id="SSF47370">
    <property type="entry name" value="Bromodomain"/>
    <property type="match status" value="1"/>
</dbReference>
<dbReference type="SMART" id="SM00297">
    <property type="entry name" value="BROMO"/>
    <property type="match status" value="1"/>
</dbReference>
<evidence type="ECO:0000259" key="12">
    <source>
        <dbReference type="PROSITE" id="PS50016"/>
    </source>
</evidence>
<dbReference type="Pfam" id="PF00628">
    <property type="entry name" value="PHD"/>
    <property type="match status" value="1"/>
</dbReference>
<keyword evidence="6 8" id="KW-0103">Bromodomain</keyword>
<evidence type="ECO:0000256" key="9">
    <source>
        <dbReference type="PROSITE-ProRule" id="PRU00146"/>
    </source>
</evidence>
<dbReference type="Gene3D" id="1.20.920.10">
    <property type="entry name" value="Bromodomain-like"/>
    <property type="match status" value="1"/>
</dbReference>
<sequence>MEVDKTSEKDHDSGGEENESMDIKVEVCVTCGSGGELLSCDKCPNIYLEVCVTCGSGGELLSCDKCPNIYHIECILPPLRRKPRGVWLCANCRERKANKDHDDTYTRAQRTGVLQNQRRCATRARLKIHGFVKSLRGGLSSDDSDDSSEVCPVTRRCRREAEDLPLHNAELQDLLAEIMKHKDAWPFVRPVQKIEVPDYYDVITKPMDFGTIKYKLNMGEYTCDEEFMSDAVLVFENCNTYNDSDADVYRCGVRLLKVFEKKSKELGLKLPEEMQDDDGAETEQPTKRKRTK</sequence>
<dbReference type="GO" id="GO:0000785">
    <property type="term" value="C:chromatin"/>
    <property type="evidence" value="ECO:0007669"/>
    <property type="project" value="TreeGrafter"/>
</dbReference>
<feature type="domain" description="PHD-type" evidence="12">
    <location>
        <begin position="48"/>
        <end position="95"/>
    </location>
</feature>
<name>A0AAW1MMH4_POPJA</name>
<evidence type="ECO:0000256" key="5">
    <source>
        <dbReference type="ARBA" id="ARBA00023054"/>
    </source>
</evidence>
<dbReference type="InterPro" id="IPR013083">
    <property type="entry name" value="Znf_RING/FYVE/PHD"/>
</dbReference>
<reference evidence="13 14" key="1">
    <citation type="journal article" date="2024" name="BMC Genomics">
        <title>De novo assembly and annotation of Popillia japonica's genome with initial clues to its potential as an invasive pest.</title>
        <authorList>
            <person name="Cucini C."/>
            <person name="Boschi S."/>
            <person name="Funari R."/>
            <person name="Cardaioli E."/>
            <person name="Iannotti N."/>
            <person name="Marturano G."/>
            <person name="Paoli F."/>
            <person name="Bruttini M."/>
            <person name="Carapelli A."/>
            <person name="Frati F."/>
            <person name="Nardi F."/>
        </authorList>
    </citation>
    <scope>NUCLEOTIDE SEQUENCE [LARGE SCALE GENOMIC DNA]</scope>
    <source>
        <strain evidence="13">DMR45628</strain>
    </source>
</reference>
<dbReference type="SMART" id="SM00249">
    <property type="entry name" value="PHD"/>
    <property type="match status" value="1"/>
</dbReference>
<dbReference type="SUPFAM" id="SSF57903">
    <property type="entry name" value="FYVE/PHD zinc finger"/>
    <property type="match status" value="1"/>
</dbReference>
<dbReference type="Gene3D" id="3.30.40.10">
    <property type="entry name" value="Zinc/RING finger domain, C3HC4 (zinc finger)"/>
    <property type="match status" value="1"/>
</dbReference>
<feature type="domain" description="Bromo" evidence="11">
    <location>
        <begin position="179"/>
        <end position="249"/>
    </location>
</feature>
<keyword evidence="7" id="KW-0539">Nucleus</keyword>
<dbReference type="PANTHER" id="PTHR45915:SF2">
    <property type="entry name" value="TOUTATIS, ISOFORM E"/>
    <property type="match status" value="1"/>
</dbReference>
<evidence type="ECO:0000256" key="3">
    <source>
        <dbReference type="ARBA" id="ARBA00022771"/>
    </source>
</evidence>
<evidence type="ECO:0000256" key="10">
    <source>
        <dbReference type="SAM" id="MobiDB-lite"/>
    </source>
</evidence>
<dbReference type="PANTHER" id="PTHR45915">
    <property type="entry name" value="TRANSCRIPTION INTERMEDIARY FACTOR"/>
    <property type="match status" value="1"/>
</dbReference>
<dbReference type="AlphaFoldDB" id="A0AAW1MMH4"/>
<keyword evidence="2" id="KW-0479">Metal-binding</keyword>